<protein>
    <submittedName>
        <fullName evidence="14">Zinc finger protein 436-like isoform X1</fullName>
    </submittedName>
    <submittedName>
        <fullName evidence="15">Zinc finger protein 436-like isoform X2</fullName>
    </submittedName>
</protein>
<evidence type="ECO:0000256" key="11">
    <source>
        <dbReference type="PROSITE-ProRule" id="PRU00042"/>
    </source>
</evidence>
<sequence length="500" mass="57682">MVEKNKEIAIQNNDLVIKKSNTHIETFDEDKDKDKEIVMPKSDIVLEKSDNENSDIGTIKNMEIVTQINDEDVLKYEVASAEIPEVKNVKVERNIKIHNEGVLNEETESHDSEEVKMEAADEDEIKMEPDDSDGDINFAENDKVIDQNENSTNSSKIKIAQSKSGRLKIGKYHRCTACNKTYQTLSGFIFHRKSVHSDSTYLCELCGKGFRHTTNLNVHMRTHVRPELRNFITCNHCDRKFPSKFALKEHLNTHYDLRPYSCYVCDKAFHKSQLLTQHMLTHQDPKDKTFQCSQCDKEFSRRTSLIVHIRKHSLVGKFGCRICGERFADQGDLKRHGTQVHTQDELRDRRKLLFDKNVVECPICHKFLSRATLPSHTRSYHASEQYPLHCEICGKGLAGRGSLAYHMRSFHSMEGGSWRCQYCGDAFMTRDLCTRHEYKHTGHTPFKCPQCEKSFRCSNTLRQHRLVHEVSGQHKCQLCGKQFKRKGALAVHEKIHTGNG</sequence>
<keyword evidence="5 11" id="KW-0863">Zinc-finger</keyword>
<dbReference type="PROSITE" id="PS00028">
    <property type="entry name" value="ZINC_FINGER_C2H2_1"/>
    <property type="match status" value="8"/>
</dbReference>
<comment type="subcellular location">
    <subcellularLocation>
        <location evidence="1">Nucleus</location>
    </subcellularLocation>
</comment>
<dbReference type="PaxDb" id="121845-A0A3Q0J9A8"/>
<proteinExistence type="inferred from homology"/>
<evidence type="ECO:0000256" key="10">
    <source>
        <dbReference type="ARBA" id="ARBA00023242"/>
    </source>
</evidence>
<dbReference type="STRING" id="121845.A0A3Q0J9A8"/>
<keyword evidence="10" id="KW-0539">Nucleus</keyword>
<dbReference type="FunFam" id="3.30.160.60:FF:000925">
    <property type="entry name" value="Zinc finger protein 668"/>
    <property type="match status" value="1"/>
</dbReference>
<feature type="domain" description="C2H2-type" evidence="12">
    <location>
        <begin position="232"/>
        <end position="259"/>
    </location>
</feature>
<dbReference type="FunFam" id="3.30.160.60:FF:001156">
    <property type="entry name" value="Zinc finger protein 407"/>
    <property type="match status" value="1"/>
</dbReference>
<feature type="domain" description="C2H2-type" evidence="12">
    <location>
        <begin position="474"/>
        <end position="500"/>
    </location>
</feature>
<dbReference type="SMART" id="SM00355">
    <property type="entry name" value="ZnF_C2H2"/>
    <property type="match status" value="11"/>
</dbReference>
<evidence type="ECO:0000313" key="13">
    <source>
        <dbReference type="Proteomes" id="UP000079169"/>
    </source>
</evidence>
<evidence type="ECO:0000259" key="12">
    <source>
        <dbReference type="PROSITE" id="PS50157"/>
    </source>
</evidence>
<reference evidence="14 15" key="1">
    <citation type="submission" date="2025-04" db="UniProtKB">
        <authorList>
            <consortium name="RefSeq"/>
        </authorList>
    </citation>
    <scope>IDENTIFICATION</scope>
</reference>
<dbReference type="Pfam" id="PF00096">
    <property type="entry name" value="zf-C2H2"/>
    <property type="match status" value="6"/>
</dbReference>
<dbReference type="GO" id="GO:0000981">
    <property type="term" value="F:DNA-binding transcription factor activity, RNA polymerase II-specific"/>
    <property type="evidence" value="ECO:0007669"/>
    <property type="project" value="TreeGrafter"/>
</dbReference>
<evidence type="ECO:0000256" key="6">
    <source>
        <dbReference type="ARBA" id="ARBA00022833"/>
    </source>
</evidence>
<dbReference type="GO" id="GO:0008270">
    <property type="term" value="F:zinc ion binding"/>
    <property type="evidence" value="ECO:0007669"/>
    <property type="project" value="UniProtKB-KW"/>
</dbReference>
<feature type="domain" description="C2H2-type" evidence="12">
    <location>
        <begin position="446"/>
        <end position="468"/>
    </location>
</feature>
<evidence type="ECO:0000256" key="5">
    <source>
        <dbReference type="ARBA" id="ARBA00022771"/>
    </source>
</evidence>
<evidence type="ECO:0000256" key="8">
    <source>
        <dbReference type="ARBA" id="ARBA00023125"/>
    </source>
</evidence>
<dbReference type="AlphaFoldDB" id="A0A3Q0J9A8"/>
<dbReference type="SUPFAM" id="SSF57667">
    <property type="entry name" value="beta-beta-alpha zinc fingers"/>
    <property type="match status" value="6"/>
</dbReference>
<dbReference type="GO" id="GO:0005634">
    <property type="term" value="C:nucleus"/>
    <property type="evidence" value="ECO:0007669"/>
    <property type="project" value="UniProtKB-SubCell"/>
</dbReference>
<name>A0A3Q0J9A8_DIACI</name>
<dbReference type="InterPro" id="IPR036236">
    <property type="entry name" value="Znf_C2H2_sf"/>
</dbReference>
<evidence type="ECO:0000256" key="3">
    <source>
        <dbReference type="ARBA" id="ARBA00022723"/>
    </source>
</evidence>
<evidence type="ECO:0000313" key="14">
    <source>
        <dbReference type="RefSeq" id="XP_026685048.1"/>
    </source>
</evidence>
<keyword evidence="13" id="KW-1185">Reference proteome</keyword>
<keyword evidence="7" id="KW-0805">Transcription regulation</keyword>
<feature type="domain" description="C2H2-type" evidence="12">
    <location>
        <begin position="418"/>
        <end position="445"/>
    </location>
</feature>
<feature type="domain" description="C2H2-type" evidence="12">
    <location>
        <begin position="260"/>
        <end position="287"/>
    </location>
</feature>
<feature type="domain" description="C2H2-type" evidence="12">
    <location>
        <begin position="201"/>
        <end position="228"/>
    </location>
</feature>
<dbReference type="GeneID" id="103517001"/>
<dbReference type="Gene3D" id="3.30.160.60">
    <property type="entry name" value="Classic Zinc Finger"/>
    <property type="match status" value="7"/>
</dbReference>
<dbReference type="GO" id="GO:0000977">
    <property type="term" value="F:RNA polymerase II transcription regulatory region sequence-specific DNA binding"/>
    <property type="evidence" value="ECO:0007669"/>
    <property type="project" value="TreeGrafter"/>
</dbReference>
<keyword evidence="8" id="KW-0238">DNA-binding</keyword>
<dbReference type="PROSITE" id="PS50157">
    <property type="entry name" value="ZINC_FINGER_C2H2_2"/>
    <property type="match status" value="10"/>
</dbReference>
<dbReference type="RefSeq" id="XP_026685049.1">
    <property type="nucleotide sequence ID" value="XM_026829248.1"/>
</dbReference>
<evidence type="ECO:0000256" key="1">
    <source>
        <dbReference type="ARBA" id="ARBA00004123"/>
    </source>
</evidence>
<keyword evidence="3" id="KW-0479">Metal-binding</keyword>
<evidence type="ECO:0000256" key="4">
    <source>
        <dbReference type="ARBA" id="ARBA00022737"/>
    </source>
</evidence>
<keyword evidence="4" id="KW-0677">Repeat</keyword>
<dbReference type="KEGG" id="dci:103517001"/>
<feature type="domain" description="C2H2-type" evidence="12">
    <location>
        <begin position="173"/>
        <end position="201"/>
    </location>
</feature>
<dbReference type="RefSeq" id="XP_026685048.1">
    <property type="nucleotide sequence ID" value="XM_026829247.1"/>
</dbReference>
<keyword evidence="6" id="KW-0862">Zinc</keyword>
<gene>
    <name evidence="14 15" type="primary">LOC103517001</name>
</gene>
<dbReference type="PANTHER" id="PTHR24409:SF295">
    <property type="entry name" value="AZ2-RELATED"/>
    <property type="match status" value="1"/>
</dbReference>
<dbReference type="Pfam" id="PF13912">
    <property type="entry name" value="zf-C2H2_6"/>
    <property type="match status" value="1"/>
</dbReference>
<feature type="domain" description="C2H2-type" evidence="12">
    <location>
        <begin position="388"/>
        <end position="416"/>
    </location>
</feature>
<evidence type="ECO:0000256" key="9">
    <source>
        <dbReference type="ARBA" id="ARBA00023163"/>
    </source>
</evidence>
<dbReference type="FunFam" id="3.30.160.60:FF:000340">
    <property type="entry name" value="zinc finger protein 473 isoform X1"/>
    <property type="match status" value="1"/>
</dbReference>
<feature type="domain" description="C2H2-type" evidence="12">
    <location>
        <begin position="290"/>
        <end position="313"/>
    </location>
</feature>
<keyword evidence="9" id="KW-0804">Transcription</keyword>
<dbReference type="InterPro" id="IPR013087">
    <property type="entry name" value="Znf_C2H2_type"/>
</dbReference>
<dbReference type="Proteomes" id="UP000079169">
    <property type="component" value="Unplaced"/>
</dbReference>
<evidence type="ECO:0000256" key="7">
    <source>
        <dbReference type="ARBA" id="ARBA00023015"/>
    </source>
</evidence>
<dbReference type="FunFam" id="3.30.160.60:FF:001818">
    <property type="entry name" value="GDNF-inducible zinc finger protein 1 isoform X1"/>
    <property type="match status" value="1"/>
</dbReference>
<evidence type="ECO:0000256" key="2">
    <source>
        <dbReference type="ARBA" id="ARBA00006991"/>
    </source>
</evidence>
<accession>A0A3Q0J9A8</accession>
<dbReference type="PANTHER" id="PTHR24409">
    <property type="entry name" value="ZINC FINGER PROTEIN 142"/>
    <property type="match status" value="1"/>
</dbReference>
<feature type="domain" description="C2H2-type" evidence="12">
    <location>
        <begin position="318"/>
        <end position="346"/>
    </location>
</feature>
<dbReference type="FunFam" id="3.30.160.60:FF:000446">
    <property type="entry name" value="Zinc finger protein"/>
    <property type="match status" value="1"/>
</dbReference>
<comment type="similarity">
    <text evidence="2">Belongs to the krueppel C2H2-type zinc-finger protein family.</text>
</comment>
<evidence type="ECO:0000313" key="15">
    <source>
        <dbReference type="RefSeq" id="XP_026685049.1"/>
    </source>
</evidence>
<organism evidence="13 15">
    <name type="scientific">Diaphorina citri</name>
    <name type="common">Asian citrus psyllid</name>
    <dbReference type="NCBI Taxonomy" id="121845"/>
    <lineage>
        <taxon>Eukaryota</taxon>
        <taxon>Metazoa</taxon>
        <taxon>Ecdysozoa</taxon>
        <taxon>Arthropoda</taxon>
        <taxon>Hexapoda</taxon>
        <taxon>Insecta</taxon>
        <taxon>Pterygota</taxon>
        <taxon>Neoptera</taxon>
        <taxon>Paraneoptera</taxon>
        <taxon>Hemiptera</taxon>
        <taxon>Sternorrhyncha</taxon>
        <taxon>Psylloidea</taxon>
        <taxon>Psyllidae</taxon>
        <taxon>Diaphorininae</taxon>
        <taxon>Diaphorina</taxon>
    </lineage>
</organism>